<keyword evidence="3" id="KW-1185">Reference proteome</keyword>
<accession>A0ABV7YEB6</accession>
<dbReference type="PANTHER" id="PTHR42924">
    <property type="entry name" value="EXONUCLEASE"/>
    <property type="match status" value="1"/>
</dbReference>
<sequence length="292" mass="31248">MRIDLHAHTSRSDGTDSPVELIQAASAAGLDVVALTDHDTFIGWDEARAEAERLRVGLIVGAEISCRFGHMGVHLLAYLPDPTDPTLQNELERVREGRNARVPLILERLAALGVNLTLEDVAAESVEATSLGRPHIADALVARGYVASRKEAFDRWLAEGKPGYITRYAPDPESTIRFVIEAGGVPVLAHPWGRGSRSVLTPSVLADFAALGLAGVEVDHHDHDPATREALRSLTSSLGLIATGSSDYHGAGKTDHDLGSCTTSPEQFERLLEVAAKNSEASDRSAATPYLP</sequence>
<evidence type="ECO:0000313" key="3">
    <source>
        <dbReference type="Proteomes" id="UP001595699"/>
    </source>
</evidence>
<dbReference type="Pfam" id="PF02811">
    <property type="entry name" value="PHP"/>
    <property type="match status" value="1"/>
</dbReference>
<dbReference type="CDD" id="cd07438">
    <property type="entry name" value="PHP_HisPPase_AMP"/>
    <property type="match status" value="1"/>
</dbReference>
<evidence type="ECO:0000259" key="1">
    <source>
        <dbReference type="SMART" id="SM00481"/>
    </source>
</evidence>
<dbReference type="SUPFAM" id="SSF89550">
    <property type="entry name" value="PHP domain-like"/>
    <property type="match status" value="1"/>
</dbReference>
<gene>
    <name evidence="2" type="ORF">ACFOUW_21495</name>
</gene>
<name>A0ABV7YEB6_9ACTN</name>
<protein>
    <submittedName>
        <fullName evidence="2">PHP domain-containing protein</fullName>
    </submittedName>
</protein>
<organism evidence="2 3">
    <name type="scientific">Tenggerimyces flavus</name>
    <dbReference type="NCBI Taxonomy" id="1708749"/>
    <lineage>
        <taxon>Bacteria</taxon>
        <taxon>Bacillati</taxon>
        <taxon>Actinomycetota</taxon>
        <taxon>Actinomycetes</taxon>
        <taxon>Propionibacteriales</taxon>
        <taxon>Nocardioidaceae</taxon>
        <taxon>Tenggerimyces</taxon>
    </lineage>
</organism>
<dbReference type="RefSeq" id="WP_205117782.1">
    <property type="nucleotide sequence ID" value="NZ_JAFBCM010000001.1"/>
</dbReference>
<dbReference type="Gene3D" id="1.10.150.650">
    <property type="match status" value="1"/>
</dbReference>
<dbReference type="InterPro" id="IPR052018">
    <property type="entry name" value="PHP_domain"/>
</dbReference>
<reference evidence="3" key="1">
    <citation type="journal article" date="2019" name="Int. J. Syst. Evol. Microbiol.">
        <title>The Global Catalogue of Microorganisms (GCM) 10K type strain sequencing project: providing services to taxonomists for standard genome sequencing and annotation.</title>
        <authorList>
            <consortium name="The Broad Institute Genomics Platform"/>
            <consortium name="The Broad Institute Genome Sequencing Center for Infectious Disease"/>
            <person name="Wu L."/>
            <person name="Ma J."/>
        </authorList>
    </citation>
    <scope>NUCLEOTIDE SEQUENCE [LARGE SCALE GENOMIC DNA]</scope>
    <source>
        <strain evidence="3">CGMCC 4.7241</strain>
    </source>
</reference>
<comment type="caution">
    <text evidence="2">The sequence shown here is derived from an EMBL/GenBank/DDBJ whole genome shotgun (WGS) entry which is preliminary data.</text>
</comment>
<dbReference type="InterPro" id="IPR016195">
    <property type="entry name" value="Pol/histidinol_Pase-like"/>
</dbReference>
<dbReference type="EMBL" id="JBHRZH010000018">
    <property type="protein sequence ID" value="MFC3763427.1"/>
    <property type="molecule type" value="Genomic_DNA"/>
</dbReference>
<feature type="domain" description="Polymerase/histidinol phosphatase N-terminal" evidence="1">
    <location>
        <begin position="3"/>
        <end position="68"/>
    </location>
</feature>
<dbReference type="Proteomes" id="UP001595699">
    <property type="component" value="Unassembled WGS sequence"/>
</dbReference>
<evidence type="ECO:0000313" key="2">
    <source>
        <dbReference type="EMBL" id="MFC3763427.1"/>
    </source>
</evidence>
<dbReference type="SMART" id="SM00481">
    <property type="entry name" value="POLIIIAc"/>
    <property type="match status" value="1"/>
</dbReference>
<dbReference type="InterPro" id="IPR003141">
    <property type="entry name" value="Pol/His_phosphatase_N"/>
</dbReference>
<dbReference type="InterPro" id="IPR004013">
    <property type="entry name" value="PHP_dom"/>
</dbReference>
<proteinExistence type="predicted"/>
<dbReference type="Gene3D" id="3.20.20.140">
    <property type="entry name" value="Metal-dependent hydrolases"/>
    <property type="match status" value="1"/>
</dbReference>
<dbReference type="PANTHER" id="PTHR42924:SF3">
    <property type="entry name" value="POLYMERASE_HISTIDINOL PHOSPHATASE N-TERMINAL DOMAIN-CONTAINING PROTEIN"/>
    <property type="match status" value="1"/>
</dbReference>